<dbReference type="EMBL" id="JBHUMX010000013">
    <property type="protein sequence ID" value="MFD2628335.1"/>
    <property type="molecule type" value="Genomic_DNA"/>
</dbReference>
<dbReference type="RefSeq" id="WP_379561030.1">
    <property type="nucleotide sequence ID" value="NZ_JBHUMX010000013.1"/>
</dbReference>
<dbReference type="Pfam" id="PF13672">
    <property type="entry name" value="PP2C_2"/>
    <property type="match status" value="1"/>
</dbReference>
<dbReference type="CDD" id="cd00143">
    <property type="entry name" value="PP2Cc"/>
    <property type="match status" value="1"/>
</dbReference>
<keyword evidence="3" id="KW-1185">Reference proteome</keyword>
<dbReference type="PANTHER" id="PTHR47992">
    <property type="entry name" value="PROTEIN PHOSPHATASE"/>
    <property type="match status" value="1"/>
</dbReference>
<dbReference type="SMART" id="SM00331">
    <property type="entry name" value="PP2C_SIG"/>
    <property type="match status" value="1"/>
</dbReference>
<sequence length="254" mass="28196">MKGQFMTDQGLVRNHNEDAGGVFYNKHGQLLAVIADGMGGHQAGDVASQMATDLVEKKWQDSQQLDNPEAAESWLRSTVTEINEKVYEYSLTKEECQGMGTTFVVALCTSEFITVSNIGDSRCYMLSENGFKQITIDHSLVNELVRSGQISKDDAEQHPRKNVLLKALGTEESVVPEIHSLGWEKGNKLLLCSDGLSNKVTDEELHRYLLTEDPIEDIEGEMIRLANDRGGEDNISVIIVMDEAPRKDGDQHAK</sequence>
<proteinExistence type="predicted"/>
<accession>A0ABW5PYU7</accession>
<organism evidence="2 3">
    <name type="scientific">Oceanobacillus kapialis</name>
    <dbReference type="NCBI Taxonomy" id="481353"/>
    <lineage>
        <taxon>Bacteria</taxon>
        <taxon>Bacillati</taxon>
        <taxon>Bacillota</taxon>
        <taxon>Bacilli</taxon>
        <taxon>Bacillales</taxon>
        <taxon>Bacillaceae</taxon>
        <taxon>Oceanobacillus</taxon>
    </lineage>
</organism>
<reference evidence="3" key="1">
    <citation type="journal article" date="2019" name="Int. J. Syst. Evol. Microbiol.">
        <title>The Global Catalogue of Microorganisms (GCM) 10K type strain sequencing project: providing services to taxonomists for standard genome sequencing and annotation.</title>
        <authorList>
            <consortium name="The Broad Institute Genomics Platform"/>
            <consortium name="The Broad Institute Genome Sequencing Center for Infectious Disease"/>
            <person name="Wu L."/>
            <person name="Ma J."/>
        </authorList>
    </citation>
    <scope>NUCLEOTIDE SEQUENCE [LARGE SCALE GENOMIC DNA]</scope>
    <source>
        <strain evidence="3">TISTR 1858</strain>
    </source>
</reference>
<comment type="caution">
    <text evidence="2">The sequence shown here is derived from an EMBL/GenBank/DDBJ whole genome shotgun (WGS) entry which is preliminary data.</text>
</comment>
<dbReference type="SMART" id="SM00332">
    <property type="entry name" value="PP2Cc"/>
    <property type="match status" value="1"/>
</dbReference>
<evidence type="ECO:0000313" key="3">
    <source>
        <dbReference type="Proteomes" id="UP001597451"/>
    </source>
</evidence>
<evidence type="ECO:0000259" key="1">
    <source>
        <dbReference type="PROSITE" id="PS51746"/>
    </source>
</evidence>
<feature type="domain" description="PPM-type phosphatase" evidence="1">
    <location>
        <begin position="2"/>
        <end position="242"/>
    </location>
</feature>
<protein>
    <submittedName>
        <fullName evidence="2">Stp1/IreP family PP2C-type Ser/Thr phosphatase</fullName>
    </submittedName>
</protein>
<dbReference type="InterPro" id="IPR015655">
    <property type="entry name" value="PP2C"/>
</dbReference>
<gene>
    <name evidence="2" type="ORF">ACFSUN_06005</name>
</gene>
<dbReference type="InterPro" id="IPR001932">
    <property type="entry name" value="PPM-type_phosphatase-like_dom"/>
</dbReference>
<dbReference type="Proteomes" id="UP001597451">
    <property type="component" value="Unassembled WGS sequence"/>
</dbReference>
<dbReference type="InterPro" id="IPR036457">
    <property type="entry name" value="PPM-type-like_dom_sf"/>
</dbReference>
<dbReference type="Gene3D" id="3.60.40.10">
    <property type="entry name" value="PPM-type phosphatase domain"/>
    <property type="match status" value="1"/>
</dbReference>
<dbReference type="SUPFAM" id="SSF81606">
    <property type="entry name" value="PP2C-like"/>
    <property type="match status" value="1"/>
</dbReference>
<dbReference type="NCBIfam" id="NF033484">
    <property type="entry name" value="Stp1_PP2C_phos"/>
    <property type="match status" value="1"/>
</dbReference>
<evidence type="ECO:0000313" key="2">
    <source>
        <dbReference type="EMBL" id="MFD2628335.1"/>
    </source>
</evidence>
<name>A0ABW5PYU7_9BACI</name>
<dbReference type="PROSITE" id="PS51746">
    <property type="entry name" value="PPM_2"/>
    <property type="match status" value="1"/>
</dbReference>